<keyword evidence="2" id="KW-0472">Membrane</keyword>
<feature type="compositionally biased region" description="Basic and acidic residues" evidence="1">
    <location>
        <begin position="1"/>
        <end position="11"/>
    </location>
</feature>
<evidence type="ECO:0000256" key="1">
    <source>
        <dbReference type="SAM" id="MobiDB-lite"/>
    </source>
</evidence>
<evidence type="ECO:0000313" key="4">
    <source>
        <dbReference type="Proteomes" id="UP001596443"/>
    </source>
</evidence>
<reference evidence="3 4" key="1">
    <citation type="journal article" date="2019" name="Int. J. Syst. Evol. Microbiol.">
        <title>The Global Catalogue of Microorganisms (GCM) 10K type strain sequencing project: providing services to taxonomists for standard genome sequencing and annotation.</title>
        <authorList>
            <consortium name="The Broad Institute Genomics Platform"/>
            <consortium name="The Broad Institute Genome Sequencing Center for Infectious Disease"/>
            <person name="Wu L."/>
            <person name="Ma J."/>
        </authorList>
    </citation>
    <scope>NUCLEOTIDE SEQUENCE [LARGE SCALE GENOMIC DNA]</scope>
    <source>
        <strain evidence="3 4">SYNS20</strain>
    </source>
</reference>
<evidence type="ECO:0000256" key="2">
    <source>
        <dbReference type="SAM" id="Phobius"/>
    </source>
</evidence>
<gene>
    <name evidence="3" type="ORF">ACFQFD_14150</name>
</gene>
<dbReference type="Proteomes" id="UP001596443">
    <property type="component" value="Unassembled WGS sequence"/>
</dbReference>
<sequence>MRSDSSADRDGGAFGCAAPSGSMSDKDLLGIVLGGIALLMFATGLILVLQ</sequence>
<keyword evidence="2" id="KW-0812">Transmembrane</keyword>
<protein>
    <submittedName>
        <fullName evidence="3">Uncharacterized protein</fullName>
    </submittedName>
</protein>
<proteinExistence type="predicted"/>
<comment type="caution">
    <text evidence="3">The sequence shown here is derived from an EMBL/GenBank/DDBJ whole genome shotgun (WGS) entry which is preliminary data.</text>
</comment>
<keyword evidence="2" id="KW-1133">Transmembrane helix</keyword>
<name>A0ABD5THH6_9EURY</name>
<feature type="transmembrane region" description="Helical" evidence="2">
    <location>
        <begin position="28"/>
        <end position="49"/>
    </location>
</feature>
<dbReference type="EMBL" id="JBHSWX010000012">
    <property type="protein sequence ID" value="MFC6787094.1"/>
    <property type="molecule type" value="Genomic_DNA"/>
</dbReference>
<dbReference type="AlphaFoldDB" id="A0ABD5THH6"/>
<dbReference type="GeneID" id="81210204"/>
<dbReference type="RefSeq" id="WP_284061278.1">
    <property type="nucleotide sequence ID" value="NZ_CP126158.1"/>
</dbReference>
<feature type="region of interest" description="Disordered" evidence="1">
    <location>
        <begin position="1"/>
        <end position="24"/>
    </location>
</feature>
<accession>A0ABD5THH6</accession>
<evidence type="ECO:0000313" key="3">
    <source>
        <dbReference type="EMBL" id="MFC6787094.1"/>
    </source>
</evidence>
<organism evidence="3 4">
    <name type="scientific">Halobaculum halobium</name>
    <dbReference type="NCBI Taxonomy" id="3032281"/>
    <lineage>
        <taxon>Archaea</taxon>
        <taxon>Methanobacteriati</taxon>
        <taxon>Methanobacteriota</taxon>
        <taxon>Stenosarchaea group</taxon>
        <taxon>Halobacteria</taxon>
        <taxon>Halobacteriales</taxon>
        <taxon>Haloferacaceae</taxon>
        <taxon>Halobaculum</taxon>
    </lineage>
</organism>
<keyword evidence="4" id="KW-1185">Reference proteome</keyword>